<feature type="repeat" description="WD" evidence="6">
    <location>
        <begin position="476"/>
        <end position="508"/>
    </location>
</feature>
<name>A0A058ZTZ1_EUCGR</name>
<dbReference type="PROSITE" id="PS50897">
    <property type="entry name" value="CTLH"/>
    <property type="match status" value="1"/>
</dbReference>
<dbReference type="InterPro" id="IPR015943">
    <property type="entry name" value="WD40/YVTN_repeat-like_dom_sf"/>
</dbReference>
<dbReference type="KEGG" id="egr:104429153"/>
<feature type="repeat" description="WD" evidence="6">
    <location>
        <begin position="217"/>
        <end position="250"/>
    </location>
</feature>
<accession>A0A058ZTZ1</accession>
<dbReference type="Gramene" id="KCW45283">
    <property type="protein sequence ID" value="KCW45283"/>
    <property type="gene ID" value="EUGRSUZ_L01054"/>
</dbReference>
<keyword evidence="2" id="KW-0963">Cytoplasm</keyword>
<dbReference type="InterPro" id="IPR036322">
    <property type="entry name" value="WD40_repeat_dom_sf"/>
</dbReference>
<dbReference type="OrthoDB" id="972532at2759"/>
<dbReference type="OMA" id="GSISCRW"/>
<dbReference type="Proteomes" id="UP000030711">
    <property type="component" value="Unassembled WGS sequence"/>
</dbReference>
<dbReference type="InterPro" id="IPR006594">
    <property type="entry name" value="LisH"/>
</dbReference>
<reference evidence="8" key="2">
    <citation type="journal article" date="2014" name="Nature">
        <title>The genome of Eucalyptus grandis.</title>
        <authorList>
            <person name="Myburg A.A."/>
            <person name="Grattapaglia D."/>
            <person name="Tuskan G.A."/>
            <person name="Hellsten U."/>
            <person name="Hayes R.D."/>
            <person name="Grimwood J."/>
            <person name="Jenkins J."/>
            <person name="Lindquist E."/>
            <person name="Tice H."/>
            <person name="Bauer D."/>
            <person name="Goodstein D.M."/>
            <person name="Dubchak I."/>
            <person name="Poliakov A."/>
            <person name="Mizrachi E."/>
            <person name="Kullan A.R."/>
            <person name="Hussey S.G."/>
            <person name="Pinard D."/>
            <person name="van der Merwe K."/>
            <person name="Singh P."/>
            <person name="van Jaarsveld I."/>
            <person name="Silva-Junior O.B."/>
            <person name="Togawa R.C."/>
            <person name="Pappas M.R."/>
            <person name="Faria D.A."/>
            <person name="Sansaloni C.P."/>
            <person name="Petroli C.D."/>
            <person name="Yang X."/>
            <person name="Ranjan P."/>
            <person name="Tschaplinski T.J."/>
            <person name="Ye C.Y."/>
            <person name="Li T."/>
            <person name="Sterck L."/>
            <person name="Vanneste K."/>
            <person name="Murat F."/>
            <person name="Soler M."/>
            <person name="Clemente H.S."/>
            <person name="Saidi N."/>
            <person name="Cassan-Wang H."/>
            <person name="Dunand C."/>
            <person name="Hefer C.A."/>
            <person name="Bornberg-Bauer E."/>
            <person name="Kersting A.R."/>
            <person name="Vining K."/>
            <person name="Amarasinghe V."/>
            <person name="Ranik M."/>
            <person name="Naithani S."/>
            <person name="Elser J."/>
            <person name="Boyd A.E."/>
            <person name="Liston A."/>
            <person name="Spatafora J.W."/>
            <person name="Dharmwardhana P."/>
            <person name="Raja R."/>
            <person name="Sullivan C."/>
            <person name="Romanel E."/>
            <person name="Alves-Ferreira M."/>
            <person name="Kulheim C."/>
            <person name="Foley W."/>
            <person name="Carocha V."/>
            <person name="Paiva J."/>
            <person name="Kudrna D."/>
            <person name="Brommonschenkel S.H."/>
            <person name="Pasquali G."/>
            <person name="Byrne M."/>
            <person name="Rigault P."/>
            <person name="Tibbits J."/>
            <person name="Spokevicius A."/>
            <person name="Jones R.C."/>
            <person name="Steane D.A."/>
            <person name="Vaillancourt R.E."/>
            <person name="Potts B.M."/>
            <person name="Joubert F."/>
            <person name="Barry K."/>
            <person name="Pappas G.J."/>
            <person name="Strauss S.H."/>
            <person name="Jaiswal P."/>
            <person name="Grima-Pettenati J."/>
            <person name="Salse J."/>
            <person name="Van de Peer Y."/>
            <person name="Rokhsar D.S."/>
            <person name="Schmutz J."/>
        </authorList>
    </citation>
    <scope>NUCLEOTIDE SEQUENCE</scope>
    <source>
        <tissue evidence="8">Leaf extractions</tissue>
    </source>
</reference>
<feature type="repeat" description="WD" evidence="6">
    <location>
        <begin position="449"/>
        <end position="475"/>
    </location>
</feature>
<comment type="subcellular location">
    <subcellularLocation>
        <location evidence="1">Cytoplasm</location>
    </subcellularLocation>
</comment>
<dbReference type="STRING" id="71139.A0A058ZTZ1"/>
<evidence type="ECO:0000256" key="6">
    <source>
        <dbReference type="PROSITE-ProRule" id="PRU00221"/>
    </source>
</evidence>
<evidence type="ECO:0000256" key="2">
    <source>
        <dbReference type="ARBA" id="ARBA00022490"/>
    </source>
</evidence>
<evidence type="ECO:0000313" key="9">
    <source>
        <dbReference type="EMBL" id="KCW45283.1"/>
    </source>
</evidence>
<proteinExistence type="predicted"/>
<feature type="repeat" description="WD" evidence="6">
    <location>
        <begin position="262"/>
        <end position="303"/>
    </location>
</feature>
<reference evidence="8" key="3">
    <citation type="submission" date="2023-04" db="EMBL/GenBank/DDBJ databases">
        <title>WGS assembly of Eucalyptus grandis.</title>
        <authorList>
            <person name="Myburg A."/>
            <person name="Grattapaglia D."/>
            <person name="Tuskan G."/>
            <person name="Hellsten U."/>
            <person name="Hayes R."/>
            <person name="Grimwood J."/>
            <person name="Jenkins J."/>
            <person name="Lindquist E."/>
            <person name="Tice H."/>
            <person name="Bauer D."/>
            <person name="Goodstein D."/>
            <person name="Dubchak I."/>
            <person name="Poliakov A."/>
            <person name="Mizrachi E."/>
            <person name="Kullan A."/>
            <person name="Hussey S."/>
            <person name="Pinard D."/>
            <person name="Van D."/>
            <person name="Singh P."/>
            <person name="Van J."/>
            <person name="Silva-Junior O."/>
            <person name="Togawa R."/>
            <person name="Pappas M."/>
            <person name="Faria D."/>
            <person name="Sansaloni C."/>
            <person name="Petroli C."/>
            <person name="Yang X."/>
            <person name="Ranjan P."/>
            <person name="Tschaplinski T."/>
            <person name="Ye C."/>
            <person name="Li T."/>
            <person name="Sterck L."/>
            <person name="Vanneste K."/>
            <person name="Murat F."/>
            <person name="Soler M."/>
            <person name="Clemente H."/>
            <person name="Saidi N."/>
            <person name="Cassan-Wang H."/>
            <person name="Dunand C."/>
            <person name="Hefer C."/>
            <person name="Bornberg-Bauer E."/>
            <person name="Kersting A."/>
            <person name="Vining K."/>
            <person name="Amarasinghe V."/>
            <person name="Ranik M."/>
            <person name="Naithani S."/>
            <person name="Elser J."/>
            <person name="Boyd A."/>
            <person name="Liston A."/>
            <person name="Spatafora J."/>
            <person name="Dharmwardhana P."/>
            <person name="Raja R."/>
            <person name="Sullivan C."/>
            <person name="Romanel E."/>
            <person name="Alves-Ferreira M."/>
            <person name="Kulheim C."/>
            <person name="Foley W."/>
            <person name="Carocha V."/>
            <person name="Paiva J."/>
            <person name="Kudrna D."/>
            <person name="Brommonschenkel S."/>
            <person name="Pasquali G."/>
            <person name="Byrne M."/>
            <person name="Rigault P."/>
            <person name="Tibbits J."/>
            <person name="Spokevicius A."/>
            <person name="Jones R."/>
            <person name="Steane D."/>
            <person name="Vaillancourt R."/>
            <person name="Potts B."/>
            <person name="Joubert F."/>
            <person name="Barry K."/>
            <person name="Pappas G."/>
            <person name="Strauss S."/>
            <person name="Jaiswal P."/>
            <person name="Grima-Pettenati J."/>
            <person name="Salse J."/>
            <person name="Van D."/>
            <person name="Rokhsar D."/>
            <person name="Schmutz J."/>
        </authorList>
    </citation>
    <scope>NUCLEOTIDE SEQUENCE</scope>
    <source>
        <tissue evidence="8">Leaf extractions</tissue>
    </source>
</reference>
<protein>
    <recommendedName>
        <fullName evidence="7">CTLH domain-containing protein</fullName>
    </recommendedName>
</protein>
<dbReference type="PROSITE" id="PS50294">
    <property type="entry name" value="WD_REPEATS_REGION"/>
    <property type="match status" value="3"/>
</dbReference>
<dbReference type="eggNOG" id="KOG0293">
    <property type="taxonomic scope" value="Eukaryota"/>
</dbReference>
<feature type="domain" description="CTLH" evidence="7">
    <location>
        <begin position="51"/>
        <end position="105"/>
    </location>
</feature>
<dbReference type="PANTHER" id="PTHR22838:SF23">
    <property type="entry name" value="WD REPEAT-CONTAINING PROTEIN WDS HOMOLOG"/>
    <property type="match status" value="1"/>
</dbReference>
<evidence type="ECO:0000256" key="5">
    <source>
        <dbReference type="ARBA" id="ARBA00065067"/>
    </source>
</evidence>
<dbReference type="SMART" id="SM00320">
    <property type="entry name" value="WD40"/>
    <property type="match status" value="7"/>
</dbReference>
<dbReference type="Gene3D" id="2.130.10.10">
    <property type="entry name" value="YVTN repeat-like/Quinoprotein amine dehydrogenase"/>
    <property type="match status" value="1"/>
</dbReference>
<dbReference type="InterPro" id="IPR051350">
    <property type="entry name" value="WD_repeat-ST_regulator"/>
</dbReference>
<dbReference type="FunCoup" id="A0A058ZTZ1">
    <property type="interactions" value="2424"/>
</dbReference>
<comment type="subunit">
    <text evidence="5">Interacts with RANBPM.</text>
</comment>
<keyword evidence="3 6" id="KW-0853">WD repeat</keyword>
<dbReference type="CDD" id="cd00200">
    <property type="entry name" value="WD40"/>
    <property type="match status" value="1"/>
</dbReference>
<dbReference type="InParanoid" id="A0A058ZTZ1"/>
<dbReference type="EMBL" id="KK198863">
    <property type="protein sequence ID" value="KCW45283.1"/>
    <property type="molecule type" value="Genomic_DNA"/>
</dbReference>
<evidence type="ECO:0000313" key="10">
    <source>
        <dbReference type="Proteomes" id="UP000030711"/>
    </source>
</evidence>
<dbReference type="PANTHER" id="PTHR22838">
    <property type="entry name" value="WD REPEAT PROTEIN 26-RELATED"/>
    <property type="match status" value="1"/>
</dbReference>
<dbReference type="PROSITE" id="PS50082">
    <property type="entry name" value="WD_REPEATS_2"/>
    <property type="match status" value="4"/>
</dbReference>
<reference evidence="9" key="1">
    <citation type="submission" date="2013-07" db="EMBL/GenBank/DDBJ databases">
        <title>The genome of Eucalyptus grandis.</title>
        <authorList>
            <person name="Schmutz J."/>
            <person name="Hayes R."/>
            <person name="Myburg A."/>
            <person name="Tuskan G."/>
            <person name="Grattapaglia D."/>
            <person name="Rokhsar D.S."/>
        </authorList>
    </citation>
    <scope>NUCLEOTIDE SEQUENCE</scope>
    <source>
        <tissue evidence="9">Leaf extractions</tissue>
    </source>
</reference>
<keyword evidence="10" id="KW-1185">Reference proteome</keyword>
<dbReference type="SUPFAM" id="SSF50978">
    <property type="entry name" value="WD40 repeat-like"/>
    <property type="match status" value="1"/>
</dbReference>
<organism evidence="9">
    <name type="scientific">Eucalyptus grandis</name>
    <name type="common">Flooded gum</name>
    <dbReference type="NCBI Taxonomy" id="71139"/>
    <lineage>
        <taxon>Eukaryota</taxon>
        <taxon>Viridiplantae</taxon>
        <taxon>Streptophyta</taxon>
        <taxon>Embryophyta</taxon>
        <taxon>Tracheophyta</taxon>
        <taxon>Spermatophyta</taxon>
        <taxon>Magnoliopsida</taxon>
        <taxon>eudicotyledons</taxon>
        <taxon>Gunneridae</taxon>
        <taxon>Pentapetalae</taxon>
        <taxon>rosids</taxon>
        <taxon>malvids</taxon>
        <taxon>Myrtales</taxon>
        <taxon>Myrtaceae</taxon>
        <taxon>Myrtoideae</taxon>
        <taxon>Eucalypteae</taxon>
        <taxon>Eucalyptus</taxon>
    </lineage>
</organism>
<reference evidence="8" key="4">
    <citation type="submission" date="2023-07" db="EMBL/GenBank/DDBJ databases">
        <authorList>
            <person name="Myburg A.A."/>
            <person name="Grattapaglia D."/>
            <person name="Tuskan G.A."/>
            <person name="Hellsten U."/>
            <person name="Hayes R.D."/>
            <person name="Grimwood J."/>
            <person name="Jenkins J."/>
            <person name="Lindquist E."/>
            <person name="Tice H."/>
            <person name="Bauer D."/>
            <person name="Goodstein D.M."/>
            <person name="Dubchak I."/>
            <person name="Poliakov A."/>
            <person name="Mizrachi E."/>
            <person name="Kullan A.R."/>
            <person name="Hussey S.G."/>
            <person name="Pinard D."/>
            <person name="Van D.M."/>
            <person name="Singh P."/>
            <person name="Van J.I."/>
            <person name="Silva-Junior O.B."/>
            <person name="Togawa R.C."/>
            <person name="Pappas M.R."/>
            <person name="Faria D.A."/>
            <person name="Sansaloni C.P."/>
            <person name="Petroli C.D."/>
            <person name="Yang X."/>
            <person name="Ranjan P."/>
            <person name="Tschaplinski T.J."/>
            <person name="Ye C.Y."/>
            <person name="Li T."/>
            <person name="Sterck L."/>
            <person name="Vanneste K."/>
            <person name="Murat F."/>
            <person name="Soler M."/>
            <person name="Clemente H.S."/>
            <person name="Saidi N."/>
            <person name="Cassan-Wang H."/>
            <person name="Dunand C."/>
            <person name="Hefer C.A."/>
            <person name="Bornberg-Bauer E."/>
            <person name="Kersting A.R."/>
            <person name="Vining K."/>
            <person name="Amarasinghe V."/>
            <person name="Ranik M."/>
            <person name="Naithani S."/>
            <person name="Elser J."/>
            <person name="Boyd A.E."/>
            <person name="Liston A."/>
            <person name="Spatafora J.W."/>
            <person name="Dharmwardhana P."/>
            <person name="Raja R."/>
            <person name="Sullivan C."/>
            <person name="Romanel E."/>
            <person name="Alves-Ferreira M."/>
            <person name="Kulheim C."/>
            <person name="Foley W."/>
            <person name="Carocha V."/>
            <person name="Paiva J."/>
            <person name="Kudrna D."/>
            <person name="Brommonschenkel S.H."/>
            <person name="Pasquali G."/>
            <person name="Byrne M."/>
            <person name="Rigault P."/>
            <person name="Tibbits J."/>
            <person name="Spokevicius A."/>
            <person name="Jones R.C."/>
            <person name="Steane D.A."/>
            <person name="Vaillancourt R.E."/>
            <person name="Potts B.M."/>
            <person name="Joubert F."/>
            <person name="Barry K."/>
            <person name="Pappas G.J."/>
            <person name="Strauss S.H."/>
            <person name="Jaiswal P."/>
            <person name="Grima-Pettenati J."/>
            <person name="Salse J."/>
            <person name="Van D.P."/>
            <person name="Rokhsar D.S."/>
            <person name="Schmutz J."/>
        </authorList>
    </citation>
    <scope>NUCLEOTIDE SEQUENCE</scope>
    <source>
        <tissue evidence="8">Leaf extractions</tissue>
    </source>
</reference>
<evidence type="ECO:0000256" key="4">
    <source>
        <dbReference type="ARBA" id="ARBA00022737"/>
    </source>
</evidence>
<dbReference type="SMART" id="SM00668">
    <property type="entry name" value="CTLH"/>
    <property type="match status" value="1"/>
</dbReference>
<evidence type="ECO:0000256" key="1">
    <source>
        <dbReference type="ARBA" id="ARBA00004496"/>
    </source>
</evidence>
<dbReference type="AlphaFoldDB" id="A0A058ZTZ1"/>
<keyword evidence="4" id="KW-0677">Repeat</keyword>
<sequence length="524" mass="58761">MEDNLTVLGAEGLIRKIEFVRIIIQCLYSLGYSKSAYCLEIESGIRCRSPEFELLESQVLNGSWDDCISTLNSLEDLTDGTRASALFLVYKQYIMQFLKQGNDSSALGILRKEISTSGLDRGKVQKLASSILSLKEIKLCSVNDRAHEPRKNLLMELENLLPPPYMLPERRLENLVEAAITSQIDRCMCHNSSDAVSLFEDHCCNGDQLPTETIQILTDHKNEVWFVQFSHDGEYLASSSSDCMAIIWKVLEDGKVTLKHILQSHKNPVSFVAWSPDDTKLLTCGNAEVVKLWDVETGTCKRTFGDHDFIVSSCAWFPDSKRLVCGSSHSEKGICLWDCDGTEMKAWRGTRMPKILDLVVTPDGVNLISVFSDRDIRILNLVTNAERVISEEHPITSLSISGDSKFFIVNLNSQEIHMWDVAGKFVKPSRYIGHKQHKYVIRSCFGGLNSRFIASGSEDAQVYLWNRRSPQPIEILSGHKTTVNSVSWNPRRPQMLASASDDQTIRVWAPSGSKKTAAARSSGQ</sequence>
<gene>
    <name evidence="9" type="ORF">EUGRSUZ_L01054</name>
</gene>
<dbReference type="EMBL" id="MU848348">
    <property type="protein sequence ID" value="KAK2632802.1"/>
    <property type="molecule type" value="Genomic_DNA"/>
</dbReference>
<dbReference type="PROSITE" id="PS50896">
    <property type="entry name" value="LISH"/>
    <property type="match status" value="1"/>
</dbReference>
<evidence type="ECO:0000256" key="3">
    <source>
        <dbReference type="ARBA" id="ARBA00022574"/>
    </source>
</evidence>
<dbReference type="FunFam" id="2.130.10.10:FF:000087">
    <property type="entry name" value="WD repeat-containing protein 26 homolog"/>
    <property type="match status" value="1"/>
</dbReference>
<dbReference type="Pfam" id="PF23627">
    <property type="entry name" value="LisH_WDR26"/>
    <property type="match status" value="1"/>
</dbReference>
<dbReference type="InterPro" id="IPR006595">
    <property type="entry name" value="CTLH_C"/>
</dbReference>
<dbReference type="Pfam" id="PF00400">
    <property type="entry name" value="WD40"/>
    <property type="match status" value="5"/>
</dbReference>
<evidence type="ECO:0000313" key="8">
    <source>
        <dbReference type="EMBL" id="KAK2632802.1"/>
    </source>
</evidence>
<evidence type="ECO:0000259" key="7">
    <source>
        <dbReference type="PROSITE" id="PS50897"/>
    </source>
</evidence>
<dbReference type="GO" id="GO:0005737">
    <property type="term" value="C:cytoplasm"/>
    <property type="evidence" value="ECO:0007669"/>
    <property type="project" value="UniProtKB-SubCell"/>
</dbReference>
<dbReference type="InterPro" id="IPR001680">
    <property type="entry name" value="WD40_rpt"/>
</dbReference>